<dbReference type="Gene3D" id="2.130.10.10">
    <property type="entry name" value="YVTN repeat-like/Quinoprotein amine dehydrogenase"/>
    <property type="match status" value="1"/>
</dbReference>
<keyword evidence="3 6" id="KW-0472">Membrane</keyword>
<dbReference type="Pfam" id="PF15902">
    <property type="entry name" value="Sortilin-Vps10"/>
    <property type="match status" value="1"/>
</dbReference>
<evidence type="ECO:0000256" key="6">
    <source>
        <dbReference type="SAM" id="Phobius"/>
    </source>
</evidence>
<reference evidence="9" key="1">
    <citation type="submission" date="2021-01" db="EMBL/GenBank/DDBJ databases">
        <authorList>
            <person name="Corre E."/>
            <person name="Pelletier E."/>
            <person name="Niang G."/>
            <person name="Scheremetjew M."/>
            <person name="Finn R."/>
            <person name="Kale V."/>
            <person name="Holt S."/>
            <person name="Cochrane G."/>
            <person name="Meng A."/>
            <person name="Brown T."/>
            <person name="Cohen L."/>
        </authorList>
    </citation>
    <scope>NUCLEOTIDE SEQUENCE</scope>
    <source>
        <strain evidence="9">NY070348D</strain>
    </source>
</reference>
<feature type="chain" id="PRO_5031185303" description="VPS10 domain-containing protein" evidence="7">
    <location>
        <begin position="19"/>
        <end position="892"/>
    </location>
</feature>
<keyword evidence="6" id="KW-0812">Transmembrane</keyword>
<dbReference type="InterPro" id="IPR006581">
    <property type="entry name" value="VPS10"/>
</dbReference>
<organism evidence="9">
    <name type="scientific">Mucochytrium quahogii</name>
    <dbReference type="NCBI Taxonomy" id="96639"/>
    <lineage>
        <taxon>Eukaryota</taxon>
        <taxon>Sar</taxon>
        <taxon>Stramenopiles</taxon>
        <taxon>Bigyra</taxon>
        <taxon>Labyrinthulomycetes</taxon>
        <taxon>Thraustochytrida</taxon>
        <taxon>Thraustochytriidae</taxon>
        <taxon>Mucochytrium</taxon>
    </lineage>
</organism>
<dbReference type="EMBL" id="HBHK01024939">
    <property type="protein sequence ID" value="CAD9704325.1"/>
    <property type="molecule type" value="Transcribed_RNA"/>
</dbReference>
<evidence type="ECO:0000256" key="3">
    <source>
        <dbReference type="ARBA" id="ARBA00023136"/>
    </source>
</evidence>
<keyword evidence="4" id="KW-0325">Glycoprotein</keyword>
<comment type="subcellular location">
    <subcellularLocation>
        <location evidence="1">Membrane</location>
    </subcellularLocation>
</comment>
<dbReference type="GO" id="GO:0006892">
    <property type="term" value="P:post-Golgi vesicle-mediated transport"/>
    <property type="evidence" value="ECO:0007669"/>
    <property type="project" value="TreeGrafter"/>
</dbReference>
<keyword evidence="6" id="KW-1133">Transmembrane helix</keyword>
<dbReference type="SMART" id="SM00602">
    <property type="entry name" value="VPS10"/>
    <property type="match status" value="1"/>
</dbReference>
<keyword evidence="2" id="KW-0677">Repeat</keyword>
<evidence type="ECO:0000313" key="9">
    <source>
        <dbReference type="EMBL" id="CAD9704325.1"/>
    </source>
</evidence>
<dbReference type="AlphaFoldDB" id="A0A7S2SPJ1"/>
<dbReference type="Pfam" id="PF15901">
    <property type="entry name" value="Sortilin_C"/>
    <property type="match status" value="1"/>
</dbReference>
<accession>A0A7S2SPJ1</accession>
<dbReference type="InterPro" id="IPR050310">
    <property type="entry name" value="VPS10-sortilin"/>
</dbReference>
<protein>
    <recommendedName>
        <fullName evidence="8">VPS10 domain-containing protein</fullName>
    </recommendedName>
</protein>
<evidence type="ECO:0000256" key="5">
    <source>
        <dbReference type="SAM" id="MobiDB-lite"/>
    </source>
</evidence>
<dbReference type="Gene3D" id="3.30.60.270">
    <property type="match status" value="1"/>
</dbReference>
<dbReference type="Gene3D" id="2.10.70.80">
    <property type="match status" value="1"/>
</dbReference>
<dbReference type="PANTHER" id="PTHR12106">
    <property type="entry name" value="SORTILIN RELATED"/>
    <property type="match status" value="1"/>
</dbReference>
<feature type="region of interest" description="Disordered" evidence="5">
    <location>
        <begin position="872"/>
        <end position="892"/>
    </location>
</feature>
<evidence type="ECO:0000259" key="8">
    <source>
        <dbReference type="SMART" id="SM00602"/>
    </source>
</evidence>
<feature type="transmembrane region" description="Helical" evidence="6">
    <location>
        <begin position="722"/>
        <end position="745"/>
    </location>
</feature>
<evidence type="ECO:0000256" key="4">
    <source>
        <dbReference type="ARBA" id="ARBA00023180"/>
    </source>
</evidence>
<dbReference type="InterPro" id="IPR031778">
    <property type="entry name" value="Sortilin_N"/>
</dbReference>
<evidence type="ECO:0000256" key="7">
    <source>
        <dbReference type="SAM" id="SignalP"/>
    </source>
</evidence>
<feature type="domain" description="VPS10" evidence="8">
    <location>
        <begin position="43"/>
        <end position="723"/>
    </location>
</feature>
<dbReference type="GO" id="GO:0016020">
    <property type="term" value="C:membrane"/>
    <property type="evidence" value="ECO:0007669"/>
    <property type="project" value="UniProtKB-SubCell"/>
</dbReference>
<name>A0A7S2SPJ1_9STRA</name>
<proteinExistence type="predicted"/>
<keyword evidence="7" id="KW-0732">Signal</keyword>
<evidence type="ECO:0000256" key="2">
    <source>
        <dbReference type="ARBA" id="ARBA00022737"/>
    </source>
</evidence>
<dbReference type="InterPro" id="IPR031777">
    <property type="entry name" value="Sortilin_C"/>
</dbReference>
<dbReference type="InterPro" id="IPR015943">
    <property type="entry name" value="WD40/YVTN_repeat-like_dom_sf"/>
</dbReference>
<evidence type="ECO:0000256" key="1">
    <source>
        <dbReference type="ARBA" id="ARBA00004370"/>
    </source>
</evidence>
<sequence>MALCRLFVVLGLVTLAYGENSITTNEFTYQGAVEDMIWVGESNTILFLTSKSQVYRSIDTGKTFEFLGGDLSSSVSGGSTNELDSQINDMVTTKNAKNVVVLVSRGTYHYVSKDGGQSFTSFRTTFSVDKLVLHPYNPSMMLASSYSKSCKDQKKLNLGVDNVLDNGKDSKGQLSCYKSLYISYDMGQTFQLGKKYVHQFDFAARLGLGDELSSRLDNRILATHSTVKHGDQREGFWDPMIDLVVSADSFNGEKLLVKGGNRFLFAQNKLFTAQVVNTVGIEIVLQLSSDNLASFYTGALPFKLREHSYTVLDTSEGVVFLHVNHGKDDSGWGNIYISDSTGMNYTFSLKDNVRDTNGKCDFDRVVSIEGVYISNFIDNVKELEEAKKHTGRKIKPVRKIRSVVTYDRGGEWSLLRAPGIDAFGKPISCSSSKCSLHLHGQSTEFAPVYSSEKAIGIVLGSGNVGPYLSEKPGDVNTYMSHDGGMSWLEVRKGSNTYEIGDHGGLVVMADNLKMTNKLVYTWDQGHTWTEIEFTKQPMDVDNIIIEPTSTSTVFHVYGTRLNSAGGRVGVLNTVDFSGLHERECTGAATPMNPESDYEVWSPRETHRSGGGFGASCHLGHQTEYVRRKQKAVCYNAERFESQTVVENCKCTEHDYECDFGYIKVGSKCQRDLAVANESLAPPTTCPTSGYYTVSNGYRKVGGNTCEGGTDLGPTTFQCSRGVFGISVGGWFVLIVLLALLGVMAYSNKGSPTGKKLMDGFGTANFGEETAASCWDLVKDVVRNRGSSRLFSGGNGGGYGGVPQSAMDFESGDFGDDDFVDHGNEFEFADDLGEDDDLEENDDASLIEATTIAKPLPPAPAQAHKPVVPTLDFPSAGASKDPIKVDMDFGDAI</sequence>
<feature type="signal peptide" evidence="7">
    <location>
        <begin position="1"/>
        <end position="18"/>
    </location>
</feature>
<dbReference type="SUPFAM" id="SSF110296">
    <property type="entry name" value="Oligoxyloglucan reducing end-specific cellobiohydrolase"/>
    <property type="match status" value="2"/>
</dbReference>
<feature type="region of interest" description="Disordered" evidence="5">
    <location>
        <begin position="585"/>
        <end position="604"/>
    </location>
</feature>
<dbReference type="PANTHER" id="PTHR12106:SF27">
    <property type="entry name" value="SORTILIN-RELATED RECEPTOR"/>
    <property type="match status" value="1"/>
</dbReference>
<gene>
    <name evidence="9" type="ORF">QSP1433_LOCUS15687</name>
</gene>
<dbReference type="GO" id="GO:0005794">
    <property type="term" value="C:Golgi apparatus"/>
    <property type="evidence" value="ECO:0007669"/>
    <property type="project" value="TreeGrafter"/>
</dbReference>